<gene>
    <name evidence="2" type="ORF">V5E97_05000</name>
</gene>
<protein>
    <recommendedName>
        <fullName evidence="3">Tetratricopeptide repeat protein</fullName>
    </recommendedName>
</protein>
<evidence type="ECO:0000256" key="1">
    <source>
        <dbReference type="SAM" id="MobiDB-lite"/>
    </source>
</evidence>
<dbReference type="EMBL" id="CP155447">
    <property type="protein sequence ID" value="XBH05377.1"/>
    <property type="molecule type" value="Genomic_DNA"/>
</dbReference>
<organism evidence="2">
    <name type="scientific">Singulisphaera sp. Ch08</name>
    <dbReference type="NCBI Taxonomy" id="3120278"/>
    <lineage>
        <taxon>Bacteria</taxon>
        <taxon>Pseudomonadati</taxon>
        <taxon>Planctomycetota</taxon>
        <taxon>Planctomycetia</taxon>
        <taxon>Isosphaerales</taxon>
        <taxon>Isosphaeraceae</taxon>
        <taxon>Singulisphaera</taxon>
    </lineage>
</organism>
<dbReference type="SUPFAM" id="SSF48452">
    <property type="entry name" value="TPR-like"/>
    <property type="match status" value="1"/>
</dbReference>
<dbReference type="Gene3D" id="1.25.40.10">
    <property type="entry name" value="Tetratricopeptide repeat domain"/>
    <property type="match status" value="1"/>
</dbReference>
<dbReference type="InterPro" id="IPR011990">
    <property type="entry name" value="TPR-like_helical_dom_sf"/>
</dbReference>
<reference evidence="2" key="1">
    <citation type="submission" date="2024-05" db="EMBL/GenBank/DDBJ databases">
        <title>Planctomycetes of the genus Singulisphaera possess chitinolytic capabilities.</title>
        <authorList>
            <person name="Ivanova A."/>
        </authorList>
    </citation>
    <scope>NUCLEOTIDE SEQUENCE</scope>
    <source>
        <strain evidence="2">Ch08T</strain>
    </source>
</reference>
<feature type="compositionally biased region" description="Basic residues" evidence="1">
    <location>
        <begin position="827"/>
        <end position="836"/>
    </location>
</feature>
<dbReference type="AlphaFoldDB" id="A0AAU7CIN3"/>
<dbReference type="RefSeq" id="WP_406698193.1">
    <property type="nucleotide sequence ID" value="NZ_CP155447.1"/>
</dbReference>
<name>A0AAU7CIN3_9BACT</name>
<feature type="compositionally biased region" description="Acidic residues" evidence="1">
    <location>
        <begin position="797"/>
        <end position="810"/>
    </location>
</feature>
<accession>A0AAU7CIN3</accession>
<sequence>MSKHKDRKRVEMKPGFVKSSPAHEVEHLIQKGRLKDAVKQAKICYRDECTPENHRLLERAYFLRTQQLYRDAMPTSAVEVAQHLLEFGVTDPTLPAELAPLLLAIGLPSAALAMGERLESPEAKARLLLNVADQAVLHPERAPASLTEIREGANLVREALRALDAGDEANALDRLREIARSSPFADWRYFVRGLAAFRRRDNEQLQANWDRLDAGRAASRIARALRSLGKGVAATEPHTQPTPAPSLKVIETAVFGEPLLSQVEQLRQFMAEERWSDLIPLLIPLRFHLQRIDPRLAERLTRILLSPLAIATAKLSPREARILIGNFVKAAEPLPIDPHWNRLRALIAQGPYDDEHDAEKFWQAYLVDLKTLPTLSPEERQRAQALVWEHLSRFFATGADADEVDRFGAPPPRQQIEYARKRTIECLEASVQADPTFLEAYRAILTVYSNWDQDEQAEVAANRLLTVFPNHVETLIWLFDHQIDQDLPEQAVPLIQRARVLKPLDEDFRRKEWVAHMALGRHHALKRRWDKGRAEFALAEPLWPERSKSYHFLVRQVVFELKAGENDRAEEYLKAAQEQLVEPTPLWLAILIEGVRYRLPKTTMSRFNSLWETGLTQKVKSETAGALAELLTTYLDSEVKYTGQSKHTKQLVDYLKRTTRIQYRREDLVQVCNFLRPERKWHDLLEKLVMRGLKSFPDAAHFPFIVATLEIEKGPYRGHLSLVLKNLKQALQLAQASSNPEEIHLVPELKKLLAKFEAMDSRPFGMPFPGFGGRPSGNPIDMFTEMFSHMFNDDMFSEEDEDMWDEDDDDDRKPSTGPPPARPTRGTPKKKSPKKR</sequence>
<evidence type="ECO:0000313" key="2">
    <source>
        <dbReference type="EMBL" id="XBH05377.1"/>
    </source>
</evidence>
<feature type="region of interest" description="Disordered" evidence="1">
    <location>
        <begin position="797"/>
        <end position="836"/>
    </location>
</feature>
<evidence type="ECO:0008006" key="3">
    <source>
        <dbReference type="Google" id="ProtNLM"/>
    </source>
</evidence>
<proteinExistence type="predicted"/>